<dbReference type="GO" id="GO:0015889">
    <property type="term" value="P:cobalamin transport"/>
    <property type="evidence" value="ECO:0007669"/>
    <property type="project" value="TreeGrafter"/>
</dbReference>
<keyword evidence="6" id="KW-0732">Signal</keyword>
<dbReference type="InterPro" id="IPR037066">
    <property type="entry name" value="Plug_dom_sf"/>
</dbReference>
<evidence type="ECO:0000256" key="6">
    <source>
        <dbReference type="ARBA" id="ARBA00022729"/>
    </source>
</evidence>
<dbReference type="InterPro" id="IPR039426">
    <property type="entry name" value="TonB-dep_rcpt-like"/>
</dbReference>
<evidence type="ECO:0000256" key="2">
    <source>
        <dbReference type="ARBA" id="ARBA00021261"/>
    </source>
</evidence>
<dbReference type="PANTHER" id="PTHR30069:SF53">
    <property type="entry name" value="COLICIN I RECEPTOR-RELATED"/>
    <property type="match status" value="1"/>
</dbReference>
<feature type="compositionally biased region" description="Basic and acidic residues" evidence="13">
    <location>
        <begin position="8"/>
        <end position="17"/>
    </location>
</feature>
<dbReference type="PANTHER" id="PTHR30069">
    <property type="entry name" value="TONB-DEPENDENT OUTER MEMBRANE RECEPTOR"/>
    <property type="match status" value="1"/>
</dbReference>
<gene>
    <name evidence="16" type="ordered locus">BOV_1306</name>
</gene>
<dbReference type="HOGENOM" id="CLU_008287_18_5_5"/>
<keyword evidence="17" id="KW-1185">Reference proteome</keyword>
<evidence type="ECO:0000256" key="11">
    <source>
        <dbReference type="PROSITE-ProRule" id="PRU01360"/>
    </source>
</evidence>
<keyword evidence="5 11" id="KW-0812">Transmembrane</keyword>
<evidence type="ECO:0000256" key="12">
    <source>
        <dbReference type="RuleBase" id="RU003357"/>
    </source>
</evidence>
<keyword evidence="3 11" id="KW-0813">Transport</keyword>
<comment type="subcellular location">
    <subcellularLocation>
        <location evidence="1 11">Cell outer membrane</location>
        <topology evidence="1 11">Multi-pass membrane protein</topology>
    </subcellularLocation>
</comment>
<evidence type="ECO:0000256" key="13">
    <source>
        <dbReference type="SAM" id="MobiDB-lite"/>
    </source>
</evidence>
<dbReference type="GO" id="GO:0009279">
    <property type="term" value="C:cell outer membrane"/>
    <property type="evidence" value="ECO:0007669"/>
    <property type="project" value="UniProtKB-SubCell"/>
</dbReference>
<evidence type="ECO:0000256" key="7">
    <source>
        <dbReference type="ARBA" id="ARBA00023065"/>
    </source>
</evidence>
<dbReference type="InterPro" id="IPR012910">
    <property type="entry name" value="Plug_dom"/>
</dbReference>
<feature type="domain" description="TonB-dependent receptor plug" evidence="15">
    <location>
        <begin position="126"/>
        <end position="232"/>
    </location>
</feature>
<reference evidence="17" key="1">
    <citation type="journal article" date="2009" name="PLoS ONE">
        <title>Genome degradation in Brucella ovis corresponds with narrowing of its host range and tissue tropism.</title>
        <authorList>
            <person name="Tsolis R.M."/>
            <person name="Seshadri R."/>
            <person name="Santos R.L."/>
            <person name="Sangari F.J."/>
            <person name="Lobo J.M."/>
            <person name="de Jong M.F."/>
            <person name="Ren Q."/>
            <person name="Myers G."/>
            <person name="Brinkac L.M."/>
            <person name="Nelson W.C."/>
            <person name="Deboy R.T."/>
            <person name="Angiuoli S."/>
            <person name="Khouri H."/>
            <person name="Dimitrov G."/>
            <person name="Robinson J.R."/>
            <person name="Mulligan S."/>
            <person name="Walker R.L."/>
            <person name="Elzer P.E."/>
            <person name="Hassan K.A."/>
            <person name="Paulsen I.T."/>
        </authorList>
    </citation>
    <scope>NUCLEOTIDE SEQUENCE [LARGE SCALE GENOMIC DNA]</scope>
    <source>
        <strain evidence="17">ATCC 25840 / 63/290 / NCTC 10512</strain>
    </source>
</reference>
<organism evidence="16 17">
    <name type="scientific">Brucella ovis (strain ATCC 25840 / 63/290 / NCTC 10512)</name>
    <dbReference type="NCBI Taxonomy" id="444178"/>
    <lineage>
        <taxon>Bacteria</taxon>
        <taxon>Pseudomonadati</taxon>
        <taxon>Pseudomonadota</taxon>
        <taxon>Alphaproteobacteria</taxon>
        <taxon>Hyphomicrobiales</taxon>
        <taxon>Brucellaceae</taxon>
        <taxon>Brucella/Ochrobactrum group</taxon>
        <taxon>Brucella</taxon>
    </lineage>
</organism>
<dbReference type="AlphaFoldDB" id="A0A0H3ASG8"/>
<feature type="domain" description="TonB-dependent receptor-like beta-barrel" evidence="14">
    <location>
        <begin position="288"/>
        <end position="671"/>
    </location>
</feature>
<evidence type="ECO:0000256" key="5">
    <source>
        <dbReference type="ARBA" id="ARBA00022692"/>
    </source>
</evidence>
<keyword evidence="10 11" id="KW-0998">Cell outer membrane</keyword>
<dbReference type="InterPro" id="IPR000531">
    <property type="entry name" value="Beta-barrel_TonB"/>
</dbReference>
<keyword evidence="4 11" id="KW-1134">Transmembrane beta strand</keyword>
<dbReference type="PhylomeDB" id="A0A0H3ASG8"/>
<feature type="region of interest" description="Disordered" evidence="13">
    <location>
        <begin position="1"/>
        <end position="26"/>
    </location>
</feature>
<evidence type="ECO:0000256" key="4">
    <source>
        <dbReference type="ARBA" id="ARBA00022452"/>
    </source>
</evidence>
<keyword evidence="7" id="KW-0406">Ion transport</keyword>
<sequence length="697" mass="75504">MLQSGRRRQSEDPEVRRPAVSGHPCLNTGRIQARSSVAVTLLKCCRQERNSFALALLQPAVRGKLDRENPSGRLRDKMHILKLSALLASACAATLSPALAQDGGDKDDGVTLDTIVVTPLRRASSLQRSTSSVSVIDAADIERSAAPDLQSLLQTYSGISVKTNGGQGSSADIYMRGMSSKQTVVLVNGVRTASATSGSTALANIPLTSIERIEIARGAHSSQYGADAIGGVINIITKQGGACGERAWCGSVSTGVSHPWGGYASGSLQGRSSDGIDYAVGAAFTGTQGYDFTTPEAFGHEPDDDGFLQGSFNFALSKDFDWGKIYADGLFSRGRNQYDATAPAFNEADSTAFTGKVGTRIDHTADWSSTVEFSTGIDNSRNFRKGIEGSDRFETRRYGVFASTEKSFDTGKVSHVVTGGVEAYREKINTTIDYDETGRDLAAVFGQYSLEYDALRFDGGIRYDHNGQFGNVTTYNLGASYEILPDLVLRSSYATGFRAPTFNELYYPGFANSDLQPEKSRSVEVGLNWQATASTSLDMALYQTRLSDAIMSTAPSYIPYNIASAKVTGLEATLSHRFNEQWGIKGMVDLKRPVDEDSGNDLPYRERFKAAAEVNFKPVEKLDLTARVLYGGSRYTNAKNTKKLGDYVTADFVALYSIDKQSQLKFSVENIFDKDYETSSGYVAPGRTITIGLTRNF</sequence>
<evidence type="ECO:0000256" key="8">
    <source>
        <dbReference type="ARBA" id="ARBA00023077"/>
    </source>
</evidence>
<dbReference type="EMBL" id="CP000708">
    <property type="protein sequence ID" value="ABQ61655.1"/>
    <property type="molecule type" value="Genomic_DNA"/>
</dbReference>
<keyword evidence="8 12" id="KW-0798">TonB box</keyword>
<proteinExistence type="inferred from homology"/>
<evidence type="ECO:0000259" key="15">
    <source>
        <dbReference type="Pfam" id="PF07715"/>
    </source>
</evidence>
<evidence type="ECO:0000313" key="16">
    <source>
        <dbReference type="EMBL" id="ABQ61655.1"/>
    </source>
</evidence>
<evidence type="ECO:0000256" key="3">
    <source>
        <dbReference type="ARBA" id="ARBA00022448"/>
    </source>
</evidence>
<dbReference type="Gene3D" id="2.40.170.20">
    <property type="entry name" value="TonB-dependent receptor, beta-barrel domain"/>
    <property type="match status" value="1"/>
</dbReference>
<dbReference type="PROSITE" id="PS52016">
    <property type="entry name" value="TONB_DEPENDENT_REC_3"/>
    <property type="match status" value="1"/>
</dbReference>
<dbReference type="GO" id="GO:0006811">
    <property type="term" value="P:monoatomic ion transport"/>
    <property type="evidence" value="ECO:0007669"/>
    <property type="project" value="UniProtKB-KW"/>
</dbReference>
<evidence type="ECO:0000256" key="9">
    <source>
        <dbReference type="ARBA" id="ARBA00023136"/>
    </source>
</evidence>
<evidence type="ECO:0000259" key="14">
    <source>
        <dbReference type="Pfam" id="PF00593"/>
    </source>
</evidence>
<evidence type="ECO:0000256" key="1">
    <source>
        <dbReference type="ARBA" id="ARBA00004571"/>
    </source>
</evidence>
<comment type="similarity">
    <text evidence="11 12">Belongs to the TonB-dependent receptor family.</text>
</comment>
<evidence type="ECO:0000313" key="17">
    <source>
        <dbReference type="Proteomes" id="UP000006383"/>
    </source>
</evidence>
<accession>A0A0H3ASG8</accession>
<evidence type="ECO:0000256" key="10">
    <source>
        <dbReference type="ARBA" id="ARBA00023237"/>
    </source>
</evidence>
<name>A0A0H3ASG8_BRUO2</name>
<protein>
    <recommendedName>
        <fullName evidence="2">Heme transporter BhuA</fullName>
    </recommendedName>
</protein>
<dbReference type="KEGG" id="bov:BOV_1306"/>
<dbReference type="CDD" id="cd01347">
    <property type="entry name" value="ligand_gated_channel"/>
    <property type="match status" value="1"/>
</dbReference>
<dbReference type="Pfam" id="PF00593">
    <property type="entry name" value="TonB_dep_Rec_b-barrel"/>
    <property type="match status" value="1"/>
</dbReference>
<dbReference type="InterPro" id="IPR036942">
    <property type="entry name" value="Beta-barrel_TonB_sf"/>
</dbReference>
<dbReference type="Proteomes" id="UP000006383">
    <property type="component" value="Chromosome I"/>
</dbReference>
<dbReference type="SUPFAM" id="SSF56935">
    <property type="entry name" value="Porins"/>
    <property type="match status" value="1"/>
</dbReference>
<dbReference type="Gene3D" id="2.170.130.10">
    <property type="entry name" value="TonB-dependent receptor, plug domain"/>
    <property type="match status" value="1"/>
</dbReference>
<dbReference type="Pfam" id="PF07715">
    <property type="entry name" value="Plug"/>
    <property type="match status" value="1"/>
</dbReference>
<keyword evidence="9 11" id="KW-0472">Membrane</keyword>
<keyword evidence="16" id="KW-0675">Receptor</keyword>